<protein>
    <submittedName>
        <fullName evidence="3">ZP domain-containing protein</fullName>
    </submittedName>
</protein>
<keyword evidence="1" id="KW-0732">Signal</keyword>
<dbReference type="Proteomes" id="UP000095281">
    <property type="component" value="Unplaced"/>
</dbReference>
<organism evidence="2 3">
    <name type="scientific">Meloidogyne hapla</name>
    <name type="common">Root-knot nematode worm</name>
    <dbReference type="NCBI Taxonomy" id="6305"/>
    <lineage>
        <taxon>Eukaryota</taxon>
        <taxon>Metazoa</taxon>
        <taxon>Ecdysozoa</taxon>
        <taxon>Nematoda</taxon>
        <taxon>Chromadorea</taxon>
        <taxon>Rhabditida</taxon>
        <taxon>Tylenchina</taxon>
        <taxon>Tylenchomorpha</taxon>
        <taxon>Tylenchoidea</taxon>
        <taxon>Meloidogynidae</taxon>
        <taxon>Meloidogyninae</taxon>
        <taxon>Meloidogyne</taxon>
    </lineage>
</organism>
<keyword evidence="2" id="KW-1185">Reference proteome</keyword>
<evidence type="ECO:0000256" key="1">
    <source>
        <dbReference type="SAM" id="SignalP"/>
    </source>
</evidence>
<reference evidence="3" key="1">
    <citation type="submission" date="2016-11" db="UniProtKB">
        <authorList>
            <consortium name="WormBaseParasite"/>
        </authorList>
    </citation>
    <scope>IDENTIFICATION</scope>
</reference>
<accession>A0A1I8B590</accession>
<evidence type="ECO:0000313" key="3">
    <source>
        <dbReference type="WBParaSite" id="MhA1_Contig14.frz3.gene7"/>
    </source>
</evidence>
<proteinExistence type="predicted"/>
<evidence type="ECO:0000313" key="2">
    <source>
        <dbReference type="Proteomes" id="UP000095281"/>
    </source>
</evidence>
<sequence length="171" mass="18635">MAIFYQLTSILLIISMAFIAINEGMEKGGSSGSCTVINGKFVHLGDAKNNQTKPNDTTKTNYLTVSGGKPVEVKLQFDGQRPCIAKNNNTRVDCNLKGNFLKGTLSFKITQDKTVQVPFDTAPMFSGNECVINIGTYDKEKRELAIKINNVPLKIVTAKDSKVVPCRANTA</sequence>
<dbReference type="WBParaSite" id="MhA1_Contig14.frz3.gene7">
    <property type="protein sequence ID" value="MhA1_Contig14.frz3.gene7"/>
    <property type="gene ID" value="MhA1_Contig14.frz3.gene7"/>
</dbReference>
<feature type="signal peptide" evidence="1">
    <location>
        <begin position="1"/>
        <end position="24"/>
    </location>
</feature>
<name>A0A1I8B590_MELHA</name>
<dbReference type="AlphaFoldDB" id="A0A1I8B590"/>
<feature type="chain" id="PRO_5009315467" evidence="1">
    <location>
        <begin position="25"/>
        <end position="171"/>
    </location>
</feature>